<dbReference type="GO" id="GO:0031267">
    <property type="term" value="F:small GTPase binding"/>
    <property type="evidence" value="ECO:0007669"/>
    <property type="project" value="InterPro"/>
</dbReference>
<dbReference type="FunFam" id="1.20.5.2440:FF:000004">
    <property type="entry name" value="rab11 family-interacting protein 5 isoform X2"/>
    <property type="match status" value="1"/>
</dbReference>
<dbReference type="GO" id="GO:0045055">
    <property type="term" value="P:regulated exocytosis"/>
    <property type="evidence" value="ECO:0007669"/>
    <property type="project" value="TreeGrafter"/>
</dbReference>
<sequence length="1533" mass="169130">MSLLRSDSETCWLPTHVQVTVLQARGLRAKGKQGTSDAYTIIQVGKEKYSTSVAEKSAGNAEWKEECSFELAPGTLESLGPPAELHLTAMHRALIGMDKFLGQVSVPLGQVFSESRSLKNQWYKLHSKPGQKEKERGEIQVSIQFTCNNMTASMFDLSMKDKPRTPFGKLKDRMKSKKKNDMESASAIVPSSVGRLDSDEEDREKESDRKSKSKGFFLKGKLRKSSLNSSNTSLGSESAIPSGSSSSTTTTNSAGISNVLPEVTKNPSQRNSSLSSYSFAKNDASPRLTHKRAFSDEASQVNALPQPKAISNLKPKSSPISKSSLCINGSHVYAEDPAPKSVLNVLEKSSPVSRSLQNITKKPEVQGHPESIPAHPETAKWRSDNTENINRTPPIISGKEDAKVSINTGVIDKRENESKAVNNRLETKPVQIAVPMFFSLESKEKHQEDTKKEDKSSKTSIFHHGSGKGDSGTKSLGEKMGLSQTVSDPEERSKTSSWFASKDAKDTAHKPSFHSGSHATAEAAESFSPFEDYCLPASTSSEEKERENESSLPDNCTASQGFMPFQELNPFAAALTSDWDPFDSLATSRLQREVNDQRQLSSLTSEHISKVSGTGSHHSLNASKFLEKAAQEFVGIKGNECGEMKTPKLQRIDELPVAPETYSEVSSTKIIETVLPVTPSEVHIPSSSLVENDKPKVVQIVSARLKPLQETNDQVTLTSQDGLNVSEREQSLDENQLGQHASPDVDISKETDLTSFPKSAQNDSLATPVRAVSENRPENRICAISPLVLKVQMAEALPVTVYPYVCEAHIRLNNVGSRSFRKIETAVDTTSLNSMPEPQSLLVSKDASPELCTHSSEVNVPQETEAFEKEKDVKRNLSKELGTSSQTVMGTLMLPPKSPRYFTSFASEDKDAKTDLGKQTSNHDKGEEAKGEKQVESPKEKVEKQNIMTNREGTSLVAPNPPVFEAIIEARSGRLSSISEDTESTTEGITFNLEEQDNELKGEAISNEESLLDINETTEAEQFKTCPSQFSLERLDLLSAEESSNKLDVFKHDPDSNLIIDDQSKLATLDESRERENLQIKFLNSSLTINGRESIHEELNATRKKNDQFGFIIWSALEEEQQSPMKYSSDLHQSYQNKCDEIISKDLGSNVVPKDNHLYSCKHEEGNHTKAQVSKNHIQTTEHKTCFPDVSMDSMLGLEQLVKGHEEEFVDKSGDSPSQKSGLSIDVDFKNADFWRLESDLRELDYFKGDTPIPMNPFAPADDAPIPSQNNPFVKRTCTISSTHSLSDVFFQEDPGFKNLYPKTAPESTPPANFLEDQPFASSLLHDSQPLAFSTPSMVLSEHHKLFNFPSPTMLCTTYGPPSTTNTAAFSSHLLPVSGMKASGLTVLPQETQPAEKVSLQQRISPHPVKPISAAISENPSEKKQKSLTTALSSGLEKLKNVTTGSVQPVIHSVHGKKEPEGIKDPSAPDQAARYYHLTHDELIHMLLQREQELGKKEEHVKELENYIDQLLVRIIEQAPALLQVPLEQKKTK</sequence>
<dbReference type="InterPro" id="IPR035892">
    <property type="entry name" value="C2_domain_sf"/>
</dbReference>
<comment type="subcellular location">
    <subcellularLocation>
        <location evidence="1">Recycling endosome</location>
    </subcellularLocation>
</comment>
<accession>A0A6P8RVM0</accession>
<dbReference type="PROSITE" id="PS51511">
    <property type="entry name" value="FIP_RBD"/>
    <property type="match status" value="1"/>
</dbReference>
<evidence type="ECO:0000256" key="5">
    <source>
        <dbReference type="ARBA" id="ARBA00022927"/>
    </source>
</evidence>
<keyword evidence="4" id="KW-0967">Endosome</keyword>
<proteinExistence type="predicted"/>
<gene>
    <name evidence="10" type="primary">RAB11FIP5</name>
</gene>
<evidence type="ECO:0000256" key="2">
    <source>
        <dbReference type="ARBA" id="ARBA00022448"/>
    </source>
</evidence>
<dbReference type="PANTHER" id="PTHR15746:SF14">
    <property type="entry name" value="RAB11 FAMILY-INTERACTING PROTEIN 5"/>
    <property type="match status" value="1"/>
</dbReference>
<dbReference type="InParanoid" id="A0A6P8RVM0"/>
<dbReference type="GO" id="GO:0055037">
    <property type="term" value="C:recycling endosome"/>
    <property type="evidence" value="ECO:0007669"/>
    <property type="project" value="UniProtKB-SubCell"/>
</dbReference>
<evidence type="ECO:0000313" key="9">
    <source>
        <dbReference type="Proteomes" id="UP000515159"/>
    </source>
</evidence>
<dbReference type="SUPFAM" id="SSF144270">
    <property type="entry name" value="Eferin C-derminal domain-like"/>
    <property type="match status" value="1"/>
</dbReference>
<keyword evidence="3" id="KW-0597">Phosphoprotein</keyword>
<feature type="domain" description="C2" evidence="7">
    <location>
        <begin position="1"/>
        <end position="123"/>
    </location>
</feature>
<dbReference type="Gene3D" id="1.20.5.2440">
    <property type="match status" value="1"/>
</dbReference>
<dbReference type="Pfam" id="PF09457">
    <property type="entry name" value="RBD-FIP"/>
    <property type="match status" value="1"/>
</dbReference>
<evidence type="ECO:0000259" key="8">
    <source>
        <dbReference type="PROSITE" id="PS51511"/>
    </source>
</evidence>
<dbReference type="InterPro" id="IPR037245">
    <property type="entry name" value="FIP-RBD_C_sf"/>
</dbReference>
<dbReference type="OrthoDB" id="8956628at2759"/>
<feature type="compositionally biased region" description="Basic and acidic residues" evidence="6">
    <location>
        <begin position="443"/>
        <end position="457"/>
    </location>
</feature>
<dbReference type="GO" id="GO:0005769">
    <property type="term" value="C:early endosome"/>
    <property type="evidence" value="ECO:0007669"/>
    <property type="project" value="TreeGrafter"/>
</dbReference>
<dbReference type="FunFam" id="2.60.40.150:FF:000070">
    <property type="entry name" value="rab11 family-interacting protein 2 isoform X1"/>
    <property type="match status" value="1"/>
</dbReference>
<keyword evidence="9" id="KW-1185">Reference proteome</keyword>
<reference evidence="10" key="1">
    <citation type="submission" date="2025-08" db="UniProtKB">
        <authorList>
            <consortium name="RefSeq"/>
        </authorList>
    </citation>
    <scope>IDENTIFICATION</scope>
</reference>
<evidence type="ECO:0000313" key="10">
    <source>
        <dbReference type="RefSeq" id="XP_033809549.1"/>
    </source>
</evidence>
<feature type="region of interest" description="Disordered" evidence="6">
    <location>
        <begin position="361"/>
        <end position="401"/>
    </location>
</feature>
<dbReference type="Gene3D" id="2.60.40.150">
    <property type="entry name" value="C2 domain"/>
    <property type="match status" value="1"/>
</dbReference>
<organism evidence="9 10">
    <name type="scientific">Geotrypetes seraphini</name>
    <name type="common">Gaboon caecilian</name>
    <name type="synonym">Caecilia seraphini</name>
    <dbReference type="NCBI Taxonomy" id="260995"/>
    <lineage>
        <taxon>Eukaryota</taxon>
        <taxon>Metazoa</taxon>
        <taxon>Chordata</taxon>
        <taxon>Craniata</taxon>
        <taxon>Vertebrata</taxon>
        <taxon>Euteleostomi</taxon>
        <taxon>Amphibia</taxon>
        <taxon>Gymnophiona</taxon>
        <taxon>Geotrypetes</taxon>
    </lineage>
</organism>
<evidence type="ECO:0000256" key="1">
    <source>
        <dbReference type="ARBA" id="ARBA00004172"/>
    </source>
</evidence>
<feature type="compositionally biased region" description="Low complexity" evidence="6">
    <location>
        <begin position="214"/>
        <end position="258"/>
    </location>
</feature>
<dbReference type="GO" id="GO:0030141">
    <property type="term" value="C:secretory granule"/>
    <property type="evidence" value="ECO:0007669"/>
    <property type="project" value="TreeGrafter"/>
</dbReference>
<evidence type="ECO:0000256" key="3">
    <source>
        <dbReference type="ARBA" id="ARBA00022553"/>
    </source>
</evidence>
<feature type="region of interest" description="Disordered" evidence="6">
    <location>
        <begin position="443"/>
        <end position="559"/>
    </location>
</feature>
<evidence type="ECO:0000259" key="7">
    <source>
        <dbReference type="PROSITE" id="PS50004"/>
    </source>
</evidence>
<evidence type="ECO:0000256" key="6">
    <source>
        <dbReference type="SAM" id="MobiDB-lite"/>
    </source>
</evidence>
<keyword evidence="2" id="KW-0813">Transport</keyword>
<keyword evidence="5" id="KW-0653">Protein transport</keyword>
<dbReference type="Proteomes" id="UP000515159">
    <property type="component" value="Chromosome 1"/>
</dbReference>
<dbReference type="PANTHER" id="PTHR15746">
    <property type="entry name" value="RAB11-RELATED"/>
    <property type="match status" value="1"/>
</dbReference>
<dbReference type="RefSeq" id="XP_033809549.1">
    <property type="nucleotide sequence ID" value="XM_033953658.1"/>
</dbReference>
<feature type="compositionally biased region" description="Basic and acidic residues" evidence="6">
    <location>
        <begin position="158"/>
        <end position="173"/>
    </location>
</feature>
<dbReference type="GO" id="GO:0045335">
    <property type="term" value="C:phagocytic vesicle"/>
    <property type="evidence" value="ECO:0007669"/>
    <property type="project" value="TreeGrafter"/>
</dbReference>
<evidence type="ECO:0000256" key="4">
    <source>
        <dbReference type="ARBA" id="ARBA00022753"/>
    </source>
</evidence>
<feature type="domain" description="FIP-RBD" evidence="8">
    <location>
        <begin position="1464"/>
        <end position="1526"/>
    </location>
</feature>
<feature type="region of interest" description="Disordered" evidence="6">
    <location>
        <begin position="901"/>
        <end position="958"/>
    </location>
</feature>
<dbReference type="CTD" id="26056"/>
<dbReference type="InterPro" id="IPR037789">
    <property type="entry name" value="FIP_classI"/>
</dbReference>
<dbReference type="GO" id="GO:0015031">
    <property type="term" value="P:protein transport"/>
    <property type="evidence" value="ECO:0007669"/>
    <property type="project" value="UniProtKB-KW"/>
</dbReference>
<dbReference type="KEGG" id="gsh:117364458"/>
<dbReference type="Pfam" id="PF00168">
    <property type="entry name" value="C2"/>
    <property type="match status" value="1"/>
</dbReference>
<feature type="region of interest" description="Disordered" evidence="6">
    <location>
        <begin position="597"/>
        <end position="617"/>
    </location>
</feature>
<dbReference type="PROSITE" id="PS50004">
    <property type="entry name" value="C2"/>
    <property type="match status" value="1"/>
</dbReference>
<feature type="compositionally biased region" description="Polar residues" evidence="6">
    <location>
        <begin position="265"/>
        <end position="279"/>
    </location>
</feature>
<dbReference type="GeneID" id="117364458"/>
<name>A0A6P8RVM0_GEOSA</name>
<dbReference type="InterPro" id="IPR000008">
    <property type="entry name" value="C2_dom"/>
</dbReference>
<dbReference type="SMART" id="SM00239">
    <property type="entry name" value="C2"/>
    <property type="match status" value="1"/>
</dbReference>
<dbReference type="SUPFAM" id="SSF49562">
    <property type="entry name" value="C2 domain (Calcium/lipid-binding domain, CaLB)"/>
    <property type="match status" value="1"/>
</dbReference>
<feature type="region of interest" description="Disordered" evidence="6">
    <location>
        <begin position="156"/>
        <end position="285"/>
    </location>
</feature>
<protein>
    <submittedName>
        <fullName evidence="10">Rab11 family-interacting protein 5</fullName>
    </submittedName>
</protein>
<feature type="compositionally biased region" description="Basic and acidic residues" evidence="6">
    <location>
        <begin position="907"/>
        <end position="944"/>
    </location>
</feature>
<dbReference type="InterPro" id="IPR019018">
    <property type="entry name" value="Rab-bd_FIP-RBD"/>
</dbReference>
<dbReference type="GO" id="GO:0005739">
    <property type="term" value="C:mitochondrion"/>
    <property type="evidence" value="ECO:0007669"/>
    <property type="project" value="TreeGrafter"/>
</dbReference>